<keyword evidence="11" id="KW-1185">Reference proteome</keyword>
<dbReference type="InterPro" id="IPR013546">
    <property type="entry name" value="PII_UdlTrfase/GS_AdlTrfase"/>
</dbReference>
<comment type="similarity">
    <text evidence="7">Belongs to the GlnD family.</text>
</comment>
<evidence type="ECO:0000256" key="3">
    <source>
        <dbReference type="ARBA" id="ARBA00022737"/>
    </source>
</evidence>
<evidence type="ECO:0000313" key="10">
    <source>
        <dbReference type="EMBL" id="SOB59064.1"/>
    </source>
</evidence>
<dbReference type="PROSITE" id="PS51831">
    <property type="entry name" value="HD"/>
    <property type="match status" value="1"/>
</dbReference>
<dbReference type="GO" id="GO:0008081">
    <property type="term" value="F:phosphoric diester hydrolase activity"/>
    <property type="evidence" value="ECO:0007669"/>
    <property type="project" value="UniProtKB-UniRule"/>
</dbReference>
<dbReference type="PIRSF" id="PIRSF006288">
    <property type="entry name" value="PII_uridyltransf"/>
    <property type="match status" value="1"/>
</dbReference>
<dbReference type="CDD" id="cd04900">
    <property type="entry name" value="ACT_UUR-like_1"/>
    <property type="match status" value="1"/>
</dbReference>
<keyword evidence="3" id="KW-0677">Repeat</keyword>
<dbReference type="InterPro" id="IPR043519">
    <property type="entry name" value="NT_sf"/>
</dbReference>
<dbReference type="GO" id="GO:0008773">
    <property type="term" value="F:[protein-PII] uridylyltransferase activity"/>
    <property type="evidence" value="ECO:0007669"/>
    <property type="project" value="UniProtKB-UniRule"/>
</dbReference>
<comment type="caution">
    <text evidence="7">Lacks conserved residue(s) required for the propagation of feature annotation.</text>
</comment>
<comment type="activity regulation">
    <text evidence="7">Uridylyltransferase (UTase) activity is inhibited by glutamine, while glutamine activates uridylyl-removing (UR) activity.</text>
</comment>
<dbReference type="InterPro" id="IPR003607">
    <property type="entry name" value="HD/PDEase_dom"/>
</dbReference>
<feature type="region of interest" description="Uridylyltransferase" evidence="7">
    <location>
        <begin position="1"/>
        <end position="317"/>
    </location>
</feature>
<proteinExistence type="inferred from homology"/>
<keyword evidence="5 7" id="KW-0460">Magnesium</keyword>
<name>A0A2C8FA96_9BACT</name>
<accession>A0A2C8FA96</accession>
<dbReference type="KEGG" id="pprf:DPRO_2160"/>
<dbReference type="SUPFAM" id="SSF55021">
    <property type="entry name" value="ACT-like"/>
    <property type="match status" value="2"/>
</dbReference>
<evidence type="ECO:0000313" key="11">
    <source>
        <dbReference type="Proteomes" id="UP000219215"/>
    </source>
</evidence>
<dbReference type="SUPFAM" id="SSF109604">
    <property type="entry name" value="HD-domain/PDEase-like"/>
    <property type="match status" value="1"/>
</dbReference>
<dbReference type="InterPro" id="IPR045865">
    <property type="entry name" value="ACT-like_dom_sf"/>
</dbReference>
<dbReference type="InterPro" id="IPR002912">
    <property type="entry name" value="ACT_dom"/>
</dbReference>
<dbReference type="NCBIfam" id="TIGR01693">
    <property type="entry name" value="UTase_glnD"/>
    <property type="match status" value="1"/>
</dbReference>
<dbReference type="HAMAP" id="MF_00277">
    <property type="entry name" value="PII_uridylyl_transf"/>
    <property type="match status" value="1"/>
</dbReference>
<dbReference type="SUPFAM" id="SSF81301">
    <property type="entry name" value="Nucleotidyltransferase"/>
    <property type="match status" value="1"/>
</dbReference>
<dbReference type="SMART" id="SM00471">
    <property type="entry name" value="HDc"/>
    <property type="match status" value="1"/>
</dbReference>
<evidence type="ECO:0000256" key="1">
    <source>
        <dbReference type="ARBA" id="ARBA00022679"/>
    </source>
</evidence>
<keyword evidence="2 7" id="KW-0548">Nucleotidyltransferase</keyword>
<feature type="domain" description="ACT" evidence="8">
    <location>
        <begin position="794"/>
        <end position="863"/>
    </location>
</feature>
<evidence type="ECO:0000256" key="7">
    <source>
        <dbReference type="HAMAP-Rule" id="MF_00277"/>
    </source>
</evidence>
<dbReference type="Pfam" id="PF08335">
    <property type="entry name" value="GlnD_UR_UTase"/>
    <property type="match status" value="1"/>
</dbReference>
<dbReference type="Pfam" id="PF01909">
    <property type="entry name" value="NTP_transf_2"/>
    <property type="match status" value="1"/>
</dbReference>
<dbReference type="CDD" id="cd05401">
    <property type="entry name" value="NT_GlnE_GlnD_like"/>
    <property type="match status" value="1"/>
</dbReference>
<evidence type="ECO:0000259" key="9">
    <source>
        <dbReference type="PROSITE" id="PS51831"/>
    </source>
</evidence>
<dbReference type="CDD" id="cd04899">
    <property type="entry name" value="ACT_ACR-UUR-like_2"/>
    <property type="match status" value="1"/>
</dbReference>
<evidence type="ECO:0000256" key="4">
    <source>
        <dbReference type="ARBA" id="ARBA00022801"/>
    </source>
</evidence>
<dbReference type="EC" id="2.7.7.59" evidence="7"/>
<dbReference type="OrthoDB" id="9758038at2"/>
<dbReference type="InterPro" id="IPR002934">
    <property type="entry name" value="Polymerase_NTP_transf_dom"/>
</dbReference>
<dbReference type="SUPFAM" id="SSF81593">
    <property type="entry name" value="Nucleotidyltransferase substrate binding subunit/domain"/>
    <property type="match status" value="1"/>
</dbReference>
<dbReference type="PANTHER" id="PTHR47320">
    <property type="entry name" value="BIFUNCTIONAL URIDYLYLTRANSFERASE/URIDYLYL-REMOVING ENZYME"/>
    <property type="match status" value="1"/>
</dbReference>
<feature type="domain" description="ACT" evidence="8">
    <location>
        <begin position="682"/>
        <end position="760"/>
    </location>
</feature>
<dbReference type="Proteomes" id="UP000219215">
    <property type="component" value="Chromosome DPRO"/>
</dbReference>
<dbReference type="Pfam" id="PF01842">
    <property type="entry name" value="ACT"/>
    <property type="match status" value="1"/>
</dbReference>
<comment type="catalytic activity">
    <reaction evidence="7">
        <text>[protein-PII]-L-tyrosine + UTP = [protein-PII]-uridylyl-L-tyrosine + diphosphate</text>
        <dbReference type="Rhea" id="RHEA:13673"/>
        <dbReference type="Rhea" id="RHEA-COMP:12147"/>
        <dbReference type="Rhea" id="RHEA-COMP:12148"/>
        <dbReference type="ChEBI" id="CHEBI:33019"/>
        <dbReference type="ChEBI" id="CHEBI:46398"/>
        <dbReference type="ChEBI" id="CHEBI:46858"/>
        <dbReference type="ChEBI" id="CHEBI:90602"/>
        <dbReference type="EC" id="2.7.7.59"/>
    </reaction>
</comment>
<dbReference type="PROSITE" id="PS51671">
    <property type="entry name" value="ACT"/>
    <property type="match status" value="2"/>
</dbReference>
<gene>
    <name evidence="7 10" type="primary">glnD</name>
    <name evidence="10" type="ORF">DPRO_2160</name>
</gene>
<evidence type="ECO:0000259" key="8">
    <source>
        <dbReference type="PROSITE" id="PS51671"/>
    </source>
</evidence>
<keyword evidence="1 7" id="KW-0808">Transferase</keyword>
<dbReference type="PANTHER" id="PTHR47320:SF1">
    <property type="entry name" value="BIFUNCTIONAL URIDYLYLTRANSFERASE_URIDYLYL-REMOVING ENZYME"/>
    <property type="match status" value="1"/>
</dbReference>
<dbReference type="EMBL" id="LT907975">
    <property type="protein sequence ID" value="SOB59064.1"/>
    <property type="molecule type" value="Genomic_DNA"/>
</dbReference>
<dbReference type="InterPro" id="IPR006674">
    <property type="entry name" value="HD_domain"/>
</dbReference>
<dbReference type="EC" id="3.1.4.-" evidence="7"/>
<keyword evidence="4 7" id="KW-0378">Hydrolase</keyword>
<dbReference type="Pfam" id="PF01966">
    <property type="entry name" value="HD"/>
    <property type="match status" value="1"/>
</dbReference>
<comment type="domain">
    <text evidence="7">Has four distinct domains: an N-terminal nucleotidyltransferase (NT) domain responsible for UTase activity, a central HD domain that encodes UR activity, and two C-terminal ACT domains that seem to have a role in glutamine sensing.</text>
</comment>
<dbReference type="GO" id="GO:0006808">
    <property type="term" value="P:regulation of nitrogen utilization"/>
    <property type="evidence" value="ECO:0007669"/>
    <property type="project" value="UniProtKB-UniRule"/>
</dbReference>
<sequence length="863" mass="96863">MPNEQYLPPSAKRLKEARHSLWERARQVATAGFPWEYSHVVDRYFEERILETGAPNFTFALVAVGGYGRGKLCPGSDIDILLLFKRRIPAAAEQFVKDLLFPLWDLNLDLGHSVRTIGDCLSLAKKDFQVLASLLDARPLAGDAEVIETFREAFDRKVLQKKGRVFAASLREHNLMRARKYGDSTGLLEPELKNGLGGLRDGQQVFWLTRVMDSMGLPPVFLPEELSRLREDQAFVNRARTALHLSAKRKTDRLYFDLQPPTARMMGFAPQQATPDATGRSVEFFLSRLHQSMTHIKSMRETLFQEGFPQPLNTPPAITATNAKATASGISFKDHERVTATDVLDAFYDSAVTGLPLTWQARRLIRDNPGRFARQLIDRRETLDRLVNIFLCPQAGVACAGLLETRLLPAIFPEFSDVEHLIQFNDYHVHPVGRHTMETIRTLSEFINSGERWSAQMVSGLRRLDIPILGAFFHDLGKGESDHSRTGATIALETLQRYGLSKADAREVAFLVEHHLLLPEYATRRDLTDERVPTEVAELVVSRERLDMLYLLSVADSMATGPRAWNNWTRSLFTELYNKVRRLLEYGPLSKPEAARQLTTAREKVLALSKDLNPDFVKGALDAMPPRIFLAMDHTSIATHLPLVQRLWEAVAQDRIRKPSRIAGKGVNLIEARPAKVKGTYQLTIAALDQPGLFVTIAGALTLHGLNILAADLFTWKDGTAVDVFTVGEPPENLFADEVWARVSRSINYALVGKLDIASRLEDRRKSPLTKGRKGPKMAPIVKVDNDSSDFYSIIEIAATDKIGFLFDMARVLTKHGVSIHLAKITTIRGRAADIFHVRDTHGGKIVEEKRIEQITNDLLQAL</sequence>
<feature type="domain" description="HD" evidence="9">
    <location>
        <begin position="432"/>
        <end position="549"/>
    </location>
</feature>
<keyword evidence="6 7" id="KW-0511">Multifunctional enzyme</keyword>
<dbReference type="InterPro" id="IPR010043">
    <property type="entry name" value="UTase/UR"/>
</dbReference>
<organism evidence="10 11">
    <name type="scientific">Pseudodesulfovibrio profundus</name>
    <dbReference type="NCBI Taxonomy" id="57320"/>
    <lineage>
        <taxon>Bacteria</taxon>
        <taxon>Pseudomonadati</taxon>
        <taxon>Thermodesulfobacteriota</taxon>
        <taxon>Desulfovibrionia</taxon>
        <taxon>Desulfovibrionales</taxon>
        <taxon>Desulfovibrionaceae</taxon>
    </lineage>
</organism>
<evidence type="ECO:0000256" key="6">
    <source>
        <dbReference type="ARBA" id="ARBA00023268"/>
    </source>
</evidence>
<reference evidence="11" key="1">
    <citation type="submission" date="2017-09" db="EMBL/GenBank/DDBJ databases">
        <authorList>
            <person name="Regsiter A."/>
            <person name="William W."/>
        </authorList>
    </citation>
    <scope>NUCLEOTIDE SEQUENCE [LARGE SCALE GENOMIC DNA]</scope>
    <source>
        <strain evidence="11">500-1</strain>
    </source>
</reference>
<comment type="catalytic activity">
    <reaction evidence="7">
        <text>[protein-PII]-uridylyl-L-tyrosine + H2O = [protein-PII]-L-tyrosine + UMP + H(+)</text>
        <dbReference type="Rhea" id="RHEA:48600"/>
        <dbReference type="Rhea" id="RHEA-COMP:12147"/>
        <dbReference type="Rhea" id="RHEA-COMP:12148"/>
        <dbReference type="ChEBI" id="CHEBI:15377"/>
        <dbReference type="ChEBI" id="CHEBI:15378"/>
        <dbReference type="ChEBI" id="CHEBI:46858"/>
        <dbReference type="ChEBI" id="CHEBI:57865"/>
        <dbReference type="ChEBI" id="CHEBI:90602"/>
    </reaction>
</comment>
<comment type="cofactor">
    <cofactor evidence="7">
        <name>Mg(2+)</name>
        <dbReference type="ChEBI" id="CHEBI:18420"/>
    </cofactor>
</comment>
<comment type="function">
    <text evidence="7">Modifies, by uridylylation and deuridylylation, the PII regulatory proteins (GlnB and homologs), in response to the nitrogen status of the cell that GlnD senses through the glutamine level. Under low glutamine levels, catalyzes the conversion of the PII proteins and UTP to PII-UMP and PPi, while under higher glutamine levels, GlnD hydrolyzes PII-UMP to PII and UMP (deuridylylation). Thus, controls uridylylation state and activity of the PII proteins, and plays an important role in the regulation of nitrogen metabolism.</text>
</comment>
<protein>
    <recommendedName>
        <fullName evidence="7">Bifunctional uridylyltransferase/uridylyl-removing enzyme</fullName>
        <shortName evidence="7">UTase/UR</shortName>
    </recommendedName>
    <alternativeName>
        <fullName evidence="7">Bifunctional [protein-PII] modification enzyme</fullName>
    </alternativeName>
    <alternativeName>
        <fullName evidence="7">Bifunctional nitrogen sensor protein</fullName>
    </alternativeName>
    <domain>
        <recommendedName>
            <fullName evidence="7">[Protein-PII] uridylyltransferase</fullName>
            <shortName evidence="7">PII uridylyltransferase</shortName>
            <shortName evidence="7">UTase</shortName>
            <ecNumber evidence="7">2.7.7.59</ecNumber>
        </recommendedName>
    </domain>
    <domain>
        <recommendedName>
            <fullName evidence="7">[Protein-PII]-UMP uridylyl-removing enzyme</fullName>
            <shortName evidence="7">UR</shortName>
            <ecNumber evidence="7">3.1.4.-</ecNumber>
        </recommendedName>
    </domain>
</protein>
<dbReference type="Gene3D" id="1.10.3090.10">
    <property type="entry name" value="cca-adding enzyme, domain 2"/>
    <property type="match status" value="1"/>
</dbReference>
<dbReference type="AlphaFoldDB" id="A0A2C8FA96"/>
<evidence type="ECO:0000256" key="2">
    <source>
        <dbReference type="ARBA" id="ARBA00022695"/>
    </source>
</evidence>
<evidence type="ECO:0000256" key="5">
    <source>
        <dbReference type="ARBA" id="ARBA00022842"/>
    </source>
</evidence>